<dbReference type="Proteomes" id="UP001237642">
    <property type="component" value="Unassembled WGS sequence"/>
</dbReference>
<dbReference type="InterPro" id="IPR025724">
    <property type="entry name" value="GAG-pre-integrase_dom"/>
</dbReference>
<evidence type="ECO:0000259" key="2">
    <source>
        <dbReference type="Pfam" id="PF22936"/>
    </source>
</evidence>
<accession>A0AAD8MBP6</accession>
<feature type="domain" description="Retrovirus-related Pol polyprotein from transposon TNT 1-94-like beta-barrel" evidence="2">
    <location>
        <begin position="2"/>
        <end position="48"/>
    </location>
</feature>
<organism evidence="3 4">
    <name type="scientific">Heracleum sosnowskyi</name>
    <dbReference type="NCBI Taxonomy" id="360622"/>
    <lineage>
        <taxon>Eukaryota</taxon>
        <taxon>Viridiplantae</taxon>
        <taxon>Streptophyta</taxon>
        <taxon>Embryophyta</taxon>
        <taxon>Tracheophyta</taxon>
        <taxon>Spermatophyta</taxon>
        <taxon>Magnoliopsida</taxon>
        <taxon>eudicotyledons</taxon>
        <taxon>Gunneridae</taxon>
        <taxon>Pentapetalae</taxon>
        <taxon>asterids</taxon>
        <taxon>campanulids</taxon>
        <taxon>Apiales</taxon>
        <taxon>Apiaceae</taxon>
        <taxon>Apioideae</taxon>
        <taxon>apioid superclade</taxon>
        <taxon>Tordylieae</taxon>
        <taxon>Tordyliinae</taxon>
        <taxon>Heracleum</taxon>
    </lineage>
</organism>
<protein>
    <recommendedName>
        <fullName evidence="5">GAG-pre-integrase domain-containing protein</fullName>
    </recommendedName>
</protein>
<name>A0AAD8MBP6_9APIA</name>
<dbReference type="Pfam" id="PF13976">
    <property type="entry name" value="gag_pre-integrs"/>
    <property type="match status" value="1"/>
</dbReference>
<proteinExistence type="predicted"/>
<reference evidence="3" key="2">
    <citation type="submission" date="2023-05" db="EMBL/GenBank/DDBJ databases">
        <authorList>
            <person name="Schelkunov M.I."/>
        </authorList>
    </citation>
    <scope>NUCLEOTIDE SEQUENCE</scope>
    <source>
        <strain evidence="3">Hsosn_3</strain>
        <tissue evidence="3">Leaf</tissue>
    </source>
</reference>
<evidence type="ECO:0008006" key="5">
    <source>
        <dbReference type="Google" id="ProtNLM"/>
    </source>
</evidence>
<keyword evidence="4" id="KW-1185">Reference proteome</keyword>
<evidence type="ECO:0000313" key="3">
    <source>
        <dbReference type="EMBL" id="KAK1367801.1"/>
    </source>
</evidence>
<gene>
    <name evidence="3" type="ORF">POM88_033893</name>
</gene>
<evidence type="ECO:0000313" key="4">
    <source>
        <dbReference type="Proteomes" id="UP001237642"/>
    </source>
</evidence>
<feature type="domain" description="GAG-pre-integrase" evidence="1">
    <location>
        <begin position="86"/>
        <end position="143"/>
    </location>
</feature>
<dbReference type="AlphaFoldDB" id="A0AAD8MBP6"/>
<comment type="caution">
    <text evidence="3">The sequence shown here is derived from an EMBL/GenBank/DDBJ whole genome shotgun (WGS) entry which is preliminary data.</text>
</comment>
<dbReference type="Pfam" id="PF22936">
    <property type="entry name" value="Pol_BBD"/>
    <property type="match status" value="1"/>
</dbReference>
<evidence type="ECO:0000259" key="1">
    <source>
        <dbReference type="Pfam" id="PF13976"/>
    </source>
</evidence>
<reference evidence="3" key="1">
    <citation type="submission" date="2023-02" db="EMBL/GenBank/DDBJ databases">
        <title>Genome of toxic invasive species Heracleum sosnowskyi carries increased number of genes despite the absence of recent whole-genome duplications.</title>
        <authorList>
            <person name="Schelkunov M."/>
            <person name="Shtratnikova V."/>
            <person name="Makarenko M."/>
            <person name="Klepikova A."/>
            <person name="Omelchenko D."/>
            <person name="Novikova G."/>
            <person name="Obukhova E."/>
            <person name="Bogdanov V."/>
            <person name="Penin A."/>
            <person name="Logacheva M."/>
        </authorList>
    </citation>
    <scope>NUCLEOTIDE SEQUENCE</scope>
    <source>
        <strain evidence="3">Hsosn_3</strain>
        <tissue evidence="3">Leaf</tissue>
    </source>
</reference>
<dbReference type="EMBL" id="JAUIZM010000008">
    <property type="protein sequence ID" value="KAK1367801.1"/>
    <property type="molecule type" value="Genomic_DNA"/>
</dbReference>
<dbReference type="InterPro" id="IPR054722">
    <property type="entry name" value="PolX-like_BBD"/>
</dbReference>
<sequence>MWVLDSGCSRHMTGDRALLSNVVEKAGPGVTFGDNIKGITRGSGCLKFGNVIIQDVSIVEDPKMPSLQGVRKGDLFIDDLHSRSKDEVTCFYAKASFDESWLWHKKMSHLNFKTMNSLVKRELVRGLPQMEFTQEGLCEACQK</sequence>